<dbReference type="PANTHER" id="PTHR35796">
    <property type="entry name" value="HYPOTHETICAL CYTOSOLIC PROTEIN"/>
    <property type="match status" value="1"/>
</dbReference>
<feature type="compositionally biased region" description="Basic residues" evidence="1">
    <location>
        <begin position="18"/>
        <end position="31"/>
    </location>
</feature>
<proteinExistence type="predicted"/>
<feature type="region of interest" description="Disordered" evidence="1">
    <location>
        <begin position="1"/>
        <end position="99"/>
    </location>
</feature>
<feature type="compositionally biased region" description="Basic and acidic residues" evidence="1">
    <location>
        <begin position="61"/>
        <end position="88"/>
    </location>
</feature>
<dbReference type="InParanoid" id="G4YG01"/>
<dbReference type="EMBL" id="JH159151">
    <property type="protein sequence ID" value="EGZ28049.1"/>
    <property type="molecule type" value="Genomic_DNA"/>
</dbReference>
<dbReference type="GeneID" id="20643093"/>
<reference evidence="2 3" key="1">
    <citation type="journal article" date="2006" name="Science">
        <title>Phytophthora genome sequences uncover evolutionary origins and mechanisms of pathogenesis.</title>
        <authorList>
            <person name="Tyler B.M."/>
            <person name="Tripathy S."/>
            <person name="Zhang X."/>
            <person name="Dehal P."/>
            <person name="Jiang R.H."/>
            <person name="Aerts A."/>
            <person name="Arredondo F.D."/>
            <person name="Baxter L."/>
            <person name="Bensasson D."/>
            <person name="Beynon J.L."/>
            <person name="Chapman J."/>
            <person name="Damasceno C.M."/>
            <person name="Dorrance A.E."/>
            <person name="Dou D."/>
            <person name="Dickerman A.W."/>
            <person name="Dubchak I.L."/>
            <person name="Garbelotto M."/>
            <person name="Gijzen M."/>
            <person name="Gordon S.G."/>
            <person name="Govers F."/>
            <person name="Grunwald N.J."/>
            <person name="Huang W."/>
            <person name="Ivors K.L."/>
            <person name="Jones R.W."/>
            <person name="Kamoun S."/>
            <person name="Krampis K."/>
            <person name="Lamour K.H."/>
            <person name="Lee M.K."/>
            <person name="McDonald W.H."/>
            <person name="Medina M."/>
            <person name="Meijer H.J."/>
            <person name="Nordberg E.K."/>
            <person name="Maclean D.J."/>
            <person name="Ospina-Giraldo M.D."/>
            <person name="Morris P.F."/>
            <person name="Phuntumart V."/>
            <person name="Putnam N.H."/>
            <person name="Rash S."/>
            <person name="Rose J.K."/>
            <person name="Sakihama Y."/>
            <person name="Salamov A.A."/>
            <person name="Savidor A."/>
            <person name="Scheuring C.F."/>
            <person name="Smith B.M."/>
            <person name="Sobral B.W."/>
            <person name="Terry A."/>
            <person name="Torto-Alalibo T.A."/>
            <person name="Win J."/>
            <person name="Xu Z."/>
            <person name="Zhang H."/>
            <person name="Grigoriev I.V."/>
            <person name="Rokhsar D.S."/>
            <person name="Boore J.L."/>
        </authorList>
    </citation>
    <scope>NUCLEOTIDE SEQUENCE [LARGE SCALE GENOMIC DNA]</scope>
    <source>
        <strain evidence="2 3">P6497</strain>
    </source>
</reference>
<sequence>MDCQGGASTDSAASQVPKAKRPRRRASTKKHQREEERQRRKAEPNERRMILRKAGVCGDANRARNERSREITYLRDPMESRQSQERKGKNGPSSIARVDVKQSSQIISIRQGLAEQQKRRREEAERANVLLRLALERQTKVADRFRNLEKRDTQLRIECMSLMTLTRSKHQVVDVLQLRGDLADFNGLFPRLEASYPRIDDVFIANGLAGMTVAPVDVHVREGVDGNFFELSTYKTLPCDVRSNSEAAWRHFKGDEKHLGNGRLYTKTEKPFTLIADFKKKIVSNSSRADVRVKQAIRRYRFPDSTPDRELSVLQLCYMISIDRDIETLDDMRRMTDFMIVSGGQNMRDHREFIENALIDQATARN</sequence>
<accession>G4YG01</accession>
<dbReference type="Proteomes" id="UP000002640">
    <property type="component" value="Unassembled WGS sequence"/>
</dbReference>
<evidence type="ECO:0000313" key="3">
    <source>
        <dbReference type="Proteomes" id="UP000002640"/>
    </source>
</evidence>
<dbReference type="PANTHER" id="PTHR35796:SF3">
    <property type="entry name" value="BHLH DOMAIN-CONTAINING PROTEIN"/>
    <property type="match status" value="1"/>
</dbReference>
<dbReference type="KEGG" id="psoj:PHYSODRAFT_308999"/>
<protein>
    <submittedName>
        <fullName evidence="2">Uncharacterized protein</fullName>
    </submittedName>
</protein>
<feature type="compositionally biased region" description="Polar residues" evidence="1">
    <location>
        <begin position="1"/>
        <end position="14"/>
    </location>
</feature>
<dbReference type="RefSeq" id="XP_009515324.1">
    <property type="nucleotide sequence ID" value="XM_009517029.1"/>
</dbReference>
<organism evidence="2 3">
    <name type="scientific">Phytophthora sojae (strain P6497)</name>
    <name type="common">Soybean stem and root rot agent</name>
    <name type="synonym">Phytophthora megasperma f. sp. glycines</name>
    <dbReference type="NCBI Taxonomy" id="1094619"/>
    <lineage>
        <taxon>Eukaryota</taxon>
        <taxon>Sar</taxon>
        <taxon>Stramenopiles</taxon>
        <taxon>Oomycota</taxon>
        <taxon>Peronosporomycetes</taxon>
        <taxon>Peronosporales</taxon>
        <taxon>Peronosporaceae</taxon>
        <taxon>Phytophthora</taxon>
    </lineage>
</organism>
<dbReference type="AlphaFoldDB" id="G4YG01"/>
<feature type="compositionally biased region" description="Basic and acidic residues" evidence="1">
    <location>
        <begin position="32"/>
        <end position="49"/>
    </location>
</feature>
<gene>
    <name evidence="2" type="ORF">PHYSODRAFT_308999</name>
</gene>
<keyword evidence="3" id="KW-1185">Reference proteome</keyword>
<evidence type="ECO:0000313" key="2">
    <source>
        <dbReference type="EMBL" id="EGZ28049.1"/>
    </source>
</evidence>
<evidence type="ECO:0000256" key="1">
    <source>
        <dbReference type="SAM" id="MobiDB-lite"/>
    </source>
</evidence>
<dbReference type="SMR" id="G4YG01"/>
<name>G4YG01_PHYSP</name>
<dbReference type="OMA" id="SYPRIDD"/>